<feature type="transmembrane region" description="Helical" evidence="6">
    <location>
        <begin position="194"/>
        <end position="220"/>
    </location>
</feature>
<feature type="transmembrane region" description="Helical" evidence="6">
    <location>
        <begin position="126"/>
        <end position="145"/>
    </location>
</feature>
<proteinExistence type="inferred from homology"/>
<evidence type="ECO:0000313" key="8">
    <source>
        <dbReference type="Proteomes" id="UP000515146"/>
    </source>
</evidence>
<evidence type="ECO:0000256" key="3">
    <source>
        <dbReference type="ARBA" id="ARBA00022692"/>
    </source>
</evidence>
<dbReference type="RefSeq" id="XP_027196884.1">
    <property type="nucleotide sequence ID" value="XM_027341083.1"/>
</dbReference>
<comment type="subcellular location">
    <subcellularLocation>
        <location evidence="1">Endomembrane system</location>
        <topology evidence="1">Multi-pass membrane protein</topology>
    </subcellularLocation>
</comment>
<name>A0A6P6XY62_DERPT</name>
<dbReference type="GO" id="GO:0012505">
    <property type="term" value="C:endomembrane system"/>
    <property type="evidence" value="ECO:0007669"/>
    <property type="project" value="UniProtKB-SubCell"/>
</dbReference>
<organism evidence="8 9">
    <name type="scientific">Dermatophagoides pteronyssinus</name>
    <name type="common">European house dust mite</name>
    <dbReference type="NCBI Taxonomy" id="6956"/>
    <lineage>
        <taxon>Eukaryota</taxon>
        <taxon>Metazoa</taxon>
        <taxon>Ecdysozoa</taxon>
        <taxon>Arthropoda</taxon>
        <taxon>Chelicerata</taxon>
        <taxon>Arachnida</taxon>
        <taxon>Acari</taxon>
        <taxon>Acariformes</taxon>
        <taxon>Sarcoptiformes</taxon>
        <taxon>Astigmata</taxon>
        <taxon>Psoroptidia</taxon>
        <taxon>Analgoidea</taxon>
        <taxon>Pyroglyphidae</taxon>
        <taxon>Dermatophagoidinae</taxon>
        <taxon>Dermatophagoides</taxon>
    </lineage>
</organism>
<evidence type="ECO:0000256" key="5">
    <source>
        <dbReference type="ARBA" id="ARBA00023136"/>
    </source>
</evidence>
<keyword evidence="8" id="KW-1185">Reference proteome</keyword>
<dbReference type="Pfam" id="PF10277">
    <property type="entry name" value="Frag1"/>
    <property type="match status" value="1"/>
</dbReference>
<keyword evidence="3 6" id="KW-0812">Transmembrane</keyword>
<gene>
    <name evidence="9" type="primary">LOC113791320</name>
</gene>
<reference evidence="9" key="1">
    <citation type="submission" date="2025-08" db="UniProtKB">
        <authorList>
            <consortium name="RefSeq"/>
        </authorList>
    </citation>
    <scope>IDENTIFICATION</scope>
    <source>
        <strain evidence="9">Airmid</strain>
    </source>
</reference>
<dbReference type="KEGG" id="dpte:113791320"/>
<dbReference type="AlphaFoldDB" id="A0A6P6XY62"/>
<protein>
    <submittedName>
        <fullName evidence="9">Uncharacterized protein LOC113791320</fullName>
    </submittedName>
</protein>
<dbReference type="InterPro" id="IPR019402">
    <property type="entry name" value="CWH43_N"/>
</dbReference>
<accession>A0A6P6XY62</accession>
<dbReference type="OrthoDB" id="6498468at2759"/>
<evidence type="ECO:0000313" key="9">
    <source>
        <dbReference type="RefSeq" id="XP_027196884.1"/>
    </source>
</evidence>
<feature type="transmembrane region" description="Helical" evidence="6">
    <location>
        <begin position="72"/>
        <end position="91"/>
    </location>
</feature>
<dbReference type="InParanoid" id="A0A6P6XY62"/>
<dbReference type="InterPro" id="IPR050911">
    <property type="entry name" value="DRAM/TMEM150_Autophagy_Mod"/>
</dbReference>
<feature type="transmembrane region" description="Helical" evidence="6">
    <location>
        <begin position="27"/>
        <end position="52"/>
    </location>
</feature>
<evidence type="ECO:0000256" key="4">
    <source>
        <dbReference type="ARBA" id="ARBA00022989"/>
    </source>
</evidence>
<feature type="transmembrane region" description="Helical" evidence="6">
    <location>
        <begin position="240"/>
        <end position="262"/>
    </location>
</feature>
<evidence type="ECO:0000256" key="2">
    <source>
        <dbReference type="ARBA" id="ARBA00006565"/>
    </source>
</evidence>
<dbReference type="PANTHER" id="PTHR21324">
    <property type="entry name" value="FASTING-INDUCIBLE INTEGRAL MEMBRANE PROTEIN TM6P1-RELATED"/>
    <property type="match status" value="1"/>
</dbReference>
<feature type="transmembrane region" description="Helical" evidence="6">
    <location>
        <begin position="151"/>
        <end position="174"/>
    </location>
</feature>
<comment type="similarity">
    <text evidence="2">Belongs to the DRAM/TMEM150 family.</text>
</comment>
<sequence length="277" mass="32740">MDNKMENEKFNNFFDFELLMQKYQSKLWTIPFIGGILLFILLISCYLITSFVRGYPLIWLVSDIGGSSPVAGYFSQGVDIFCLMFIFSAYLRCKQVEYYIKRIIIRSDNQQVNNPKMIKKLQEKNYQSFISAIICSIGFMMIANFNTYEHFIEHSIATGFMFGIIFFLLSQTFIAEKLYECNQIESRPISLKIVTYIITFGWPLITAIFVCSLLLNGSLFDWFKLEQRLYWPSDSPSYHLYRFGVIIEWLVIMSYSPALIILSYRMRSFKHWNLIFY</sequence>
<feature type="domain" description="CWH43-like N-terminal" evidence="7">
    <location>
        <begin position="28"/>
        <end position="263"/>
    </location>
</feature>
<keyword evidence="4 6" id="KW-1133">Transmembrane helix</keyword>
<dbReference type="PANTHER" id="PTHR21324:SF2">
    <property type="entry name" value="EG:22E5.9 PROTEIN"/>
    <property type="match status" value="1"/>
</dbReference>
<evidence type="ECO:0000256" key="1">
    <source>
        <dbReference type="ARBA" id="ARBA00004127"/>
    </source>
</evidence>
<evidence type="ECO:0000256" key="6">
    <source>
        <dbReference type="SAM" id="Phobius"/>
    </source>
</evidence>
<evidence type="ECO:0000259" key="7">
    <source>
        <dbReference type="Pfam" id="PF10277"/>
    </source>
</evidence>
<dbReference type="Proteomes" id="UP000515146">
    <property type="component" value="Unplaced"/>
</dbReference>
<keyword evidence="5 6" id="KW-0472">Membrane</keyword>